<reference evidence="3" key="1">
    <citation type="journal article" date="2019" name="Int. J. Syst. Evol. Microbiol.">
        <title>The Global Catalogue of Microorganisms (GCM) 10K type strain sequencing project: providing services to taxonomists for standard genome sequencing and annotation.</title>
        <authorList>
            <consortium name="The Broad Institute Genomics Platform"/>
            <consortium name="The Broad Institute Genome Sequencing Center for Infectious Disease"/>
            <person name="Wu L."/>
            <person name="Ma J."/>
        </authorList>
    </citation>
    <scope>NUCLEOTIDE SEQUENCE [LARGE SCALE GENOMIC DNA]</scope>
    <source>
        <strain evidence="3">CGMCC 1.15419</strain>
    </source>
</reference>
<proteinExistence type="predicted"/>
<dbReference type="Gene3D" id="3.90.1750.20">
    <property type="entry name" value="Putative Large Serine Recombinase, Chain B, Domain 2"/>
    <property type="match status" value="1"/>
</dbReference>
<keyword evidence="3" id="KW-1185">Reference proteome</keyword>
<name>A0ABQ1VNU0_9RHOB</name>
<organism evidence="2 3">
    <name type="scientific">Paracoccus acridae</name>
    <dbReference type="NCBI Taxonomy" id="1795310"/>
    <lineage>
        <taxon>Bacteria</taxon>
        <taxon>Pseudomonadati</taxon>
        <taxon>Pseudomonadota</taxon>
        <taxon>Alphaproteobacteria</taxon>
        <taxon>Rhodobacterales</taxon>
        <taxon>Paracoccaceae</taxon>
        <taxon>Paracoccus</taxon>
    </lineage>
</organism>
<dbReference type="SUPFAM" id="SSF53041">
    <property type="entry name" value="Resolvase-like"/>
    <property type="match status" value="1"/>
</dbReference>
<gene>
    <name evidence="2" type="ORF">GCM10011402_38470</name>
</gene>
<comment type="caution">
    <text evidence="2">The sequence shown here is derived from an EMBL/GenBank/DDBJ whole genome shotgun (WGS) entry which is preliminary data.</text>
</comment>
<dbReference type="EMBL" id="BMIV01000048">
    <property type="protein sequence ID" value="GGF82180.1"/>
    <property type="molecule type" value="Genomic_DNA"/>
</dbReference>
<dbReference type="RefSeq" id="WP_188717364.1">
    <property type="nucleotide sequence ID" value="NZ_BMIV01000048.1"/>
</dbReference>
<protein>
    <recommendedName>
        <fullName evidence="1">Resolvase/invertase-type recombinase catalytic domain-containing protein</fullName>
    </recommendedName>
</protein>
<dbReference type="Gene3D" id="3.40.50.1390">
    <property type="entry name" value="Resolvase, N-terminal catalytic domain"/>
    <property type="match status" value="1"/>
</dbReference>
<dbReference type="InterPro" id="IPR036162">
    <property type="entry name" value="Resolvase-like_N_sf"/>
</dbReference>
<dbReference type="InterPro" id="IPR006119">
    <property type="entry name" value="Resolv_N"/>
</dbReference>
<evidence type="ECO:0000259" key="1">
    <source>
        <dbReference type="PROSITE" id="PS51736"/>
    </source>
</evidence>
<sequence>MQKTASNLPSGSRVVLYMRVSTGRQALNDLSIPDQRKQLEAYCKEHSHQIVAEFIDAKSGRNDNRDGFQKMMAFVSDQHAKIDLILVHSFSRFFRDGVESEVYIRGLKKKNIQVVSLTQKTEDTPHGNLVRRILAIVDEVHSEETAKHVKRSLRENALQGFWNGGNTPYGYRVVEAEKRGRTSKKKLAVHDEHAALLQKMFYLSLHGDDNSGPMGIKRVVNWLNERGYKTRAGNKWSIAVVQ</sequence>
<evidence type="ECO:0000313" key="3">
    <source>
        <dbReference type="Proteomes" id="UP000640509"/>
    </source>
</evidence>
<dbReference type="InterPro" id="IPR038109">
    <property type="entry name" value="DNA_bind_recomb_sf"/>
</dbReference>
<accession>A0ABQ1VNU0</accession>
<dbReference type="InterPro" id="IPR050639">
    <property type="entry name" value="SSR_resolvase"/>
</dbReference>
<feature type="domain" description="Resolvase/invertase-type recombinase catalytic" evidence="1">
    <location>
        <begin position="13"/>
        <end position="160"/>
    </location>
</feature>
<dbReference type="SMART" id="SM00857">
    <property type="entry name" value="Resolvase"/>
    <property type="match status" value="1"/>
</dbReference>
<dbReference type="Pfam" id="PF00239">
    <property type="entry name" value="Resolvase"/>
    <property type="match status" value="1"/>
</dbReference>
<dbReference type="PANTHER" id="PTHR30461">
    <property type="entry name" value="DNA-INVERTASE FROM LAMBDOID PROPHAGE"/>
    <property type="match status" value="1"/>
</dbReference>
<dbReference type="CDD" id="cd00338">
    <property type="entry name" value="Ser_Recombinase"/>
    <property type="match status" value="1"/>
</dbReference>
<dbReference type="PROSITE" id="PS51736">
    <property type="entry name" value="RECOMBINASES_3"/>
    <property type="match status" value="1"/>
</dbReference>
<dbReference type="Proteomes" id="UP000640509">
    <property type="component" value="Unassembled WGS sequence"/>
</dbReference>
<dbReference type="PANTHER" id="PTHR30461:SF23">
    <property type="entry name" value="DNA RECOMBINASE-RELATED"/>
    <property type="match status" value="1"/>
</dbReference>
<evidence type="ECO:0000313" key="2">
    <source>
        <dbReference type="EMBL" id="GGF82180.1"/>
    </source>
</evidence>